<gene>
    <name evidence="2" type="ORF">GBA63_08620</name>
</gene>
<dbReference type="Proteomes" id="UP000501452">
    <property type="component" value="Chromosome"/>
</dbReference>
<evidence type="ECO:0000259" key="1">
    <source>
        <dbReference type="PROSITE" id="PS51186"/>
    </source>
</evidence>
<dbReference type="PROSITE" id="PS51186">
    <property type="entry name" value="GNAT"/>
    <property type="match status" value="1"/>
</dbReference>
<feature type="domain" description="N-acetyltransferase" evidence="1">
    <location>
        <begin position="6"/>
        <end position="160"/>
    </location>
</feature>
<proteinExistence type="predicted"/>
<protein>
    <submittedName>
        <fullName evidence="2">GNAT family N-acetyltransferase</fullName>
    </submittedName>
</protein>
<accession>A0A6G8Q8A4</accession>
<evidence type="ECO:0000313" key="2">
    <source>
        <dbReference type="EMBL" id="QIN82700.1"/>
    </source>
</evidence>
<keyword evidence="2" id="KW-0808">Transferase</keyword>
<dbReference type="SUPFAM" id="SSF55729">
    <property type="entry name" value="Acyl-CoA N-acyltransferases (Nat)"/>
    <property type="match status" value="1"/>
</dbReference>
<dbReference type="AlphaFoldDB" id="A0A6G8Q8A4"/>
<reference evidence="2 3" key="1">
    <citation type="submission" date="2019-10" db="EMBL/GenBank/DDBJ databases">
        <title>Rubrobacter sp nov SCSIO 52090 isolated from a deep-sea sediment in the South China Sea.</title>
        <authorList>
            <person name="Chen R.W."/>
        </authorList>
    </citation>
    <scope>NUCLEOTIDE SEQUENCE [LARGE SCALE GENOMIC DNA]</scope>
    <source>
        <strain evidence="2 3">SCSIO 52909</strain>
    </source>
</reference>
<dbReference type="Pfam" id="PF13302">
    <property type="entry name" value="Acetyltransf_3"/>
    <property type="match status" value="1"/>
</dbReference>
<organism evidence="2 3">
    <name type="scientific">Rubrobacter tropicus</name>
    <dbReference type="NCBI Taxonomy" id="2653851"/>
    <lineage>
        <taxon>Bacteria</taxon>
        <taxon>Bacillati</taxon>
        <taxon>Actinomycetota</taxon>
        <taxon>Rubrobacteria</taxon>
        <taxon>Rubrobacterales</taxon>
        <taxon>Rubrobacteraceae</taxon>
        <taxon>Rubrobacter</taxon>
    </lineage>
</organism>
<dbReference type="Gene3D" id="3.40.630.30">
    <property type="match status" value="1"/>
</dbReference>
<dbReference type="EMBL" id="CP045119">
    <property type="protein sequence ID" value="QIN82700.1"/>
    <property type="molecule type" value="Genomic_DNA"/>
</dbReference>
<sequence>MSESLYVLRPITRADAEEISRWRYPEPYSAYDGNPSSIPGLLEPRYNYHSVFDGAGELVGYFCFGADATIPEGRKRGLYGDDALDVGLGMRPDFTGVGLGLEFVLAGLRFAREKFSPPAFRLTVAAFNRRAIAVYRKAGFDLVQEFGDRGPEWLLMRRPA</sequence>
<dbReference type="RefSeq" id="WP_166175289.1">
    <property type="nucleotide sequence ID" value="NZ_CP045119.1"/>
</dbReference>
<evidence type="ECO:0000313" key="3">
    <source>
        <dbReference type="Proteomes" id="UP000501452"/>
    </source>
</evidence>
<dbReference type="KEGG" id="rub:GBA63_08620"/>
<dbReference type="InterPro" id="IPR016181">
    <property type="entry name" value="Acyl_CoA_acyltransferase"/>
</dbReference>
<name>A0A6G8Q8A4_9ACTN</name>
<keyword evidence="3" id="KW-1185">Reference proteome</keyword>
<dbReference type="InterPro" id="IPR000182">
    <property type="entry name" value="GNAT_dom"/>
</dbReference>
<dbReference type="GO" id="GO:0016747">
    <property type="term" value="F:acyltransferase activity, transferring groups other than amino-acyl groups"/>
    <property type="evidence" value="ECO:0007669"/>
    <property type="project" value="InterPro"/>
</dbReference>